<dbReference type="OrthoDB" id="9815663at2"/>
<evidence type="ECO:0000256" key="2">
    <source>
        <dbReference type="ARBA" id="ARBA00022676"/>
    </source>
</evidence>
<dbReference type="GO" id="GO:0009247">
    <property type="term" value="P:glycolipid biosynthetic process"/>
    <property type="evidence" value="ECO:0007669"/>
    <property type="project" value="InterPro"/>
</dbReference>
<accession>A0A3S0VRU2</accession>
<dbReference type="GO" id="GO:0016020">
    <property type="term" value="C:membrane"/>
    <property type="evidence" value="ECO:0007669"/>
    <property type="project" value="GOC"/>
</dbReference>
<comment type="similarity">
    <text evidence="1">Belongs to the glycosyltransferase 28 family.</text>
</comment>
<dbReference type="EMBL" id="RYZZ01000005">
    <property type="protein sequence ID" value="RUQ31387.1"/>
    <property type="molecule type" value="Genomic_DNA"/>
</dbReference>
<dbReference type="InterPro" id="IPR009695">
    <property type="entry name" value="Diacylglyc_glucosyltr_N"/>
</dbReference>
<evidence type="ECO:0000259" key="4">
    <source>
        <dbReference type="Pfam" id="PF06925"/>
    </source>
</evidence>
<keyword evidence="6" id="KW-1185">Reference proteome</keyword>
<name>A0A3S0VRU2_9BACI</name>
<dbReference type="GO" id="GO:0016758">
    <property type="term" value="F:hexosyltransferase activity"/>
    <property type="evidence" value="ECO:0007669"/>
    <property type="project" value="InterPro"/>
</dbReference>
<reference evidence="5 6" key="1">
    <citation type="submission" date="2018-12" db="EMBL/GenBank/DDBJ databases">
        <title>Bacillus chawlae sp. nov., Bacillus glennii sp. nov., and Bacillus saganii sp. nov. Isolated from the Vehicle Assembly Building at Kennedy Space Center where the Viking Spacecraft were Assembled.</title>
        <authorList>
            <person name="Seuylemezian A."/>
            <person name="Vaishampayan P."/>
        </authorList>
    </citation>
    <scope>NUCLEOTIDE SEQUENCE [LARGE SCALE GENOMIC DNA]</scope>
    <source>
        <strain evidence="5 6">L5</strain>
    </source>
</reference>
<dbReference type="Pfam" id="PF06925">
    <property type="entry name" value="MGDG_synth"/>
    <property type="match status" value="1"/>
</dbReference>
<dbReference type="SUPFAM" id="SSF53756">
    <property type="entry name" value="UDP-Glycosyltransferase/glycogen phosphorylase"/>
    <property type="match status" value="1"/>
</dbReference>
<evidence type="ECO:0000256" key="3">
    <source>
        <dbReference type="ARBA" id="ARBA00022679"/>
    </source>
</evidence>
<sequence length="392" mass="45492">MKKIVVMPLLRMPSGHHQVAEALINMFEKQNKNVEIKKMDIMSYTSDVLEKIVTSMYLKWIRYTPGTYEQVYKRFINSHSDQSGLLKLYKKLFIKKMVLLLQEENPDLIICTHGFPSFLLNQLKLKSKLDIPVINVYTDFFVNDMWGKNGIDVHLVPNQEIRWELIHEFGVPERNIHVTGIPVHEEFLFTTKDQIRSSRKRILISGGNSGLGKISSLLEEFKKSKRFDYLVLCGNNQKLFNQISSWKLSHIKPIQYLTSRSEMNLLYEQVDAIITKPGGVTISEVIQKKLPIFIHSALPGQEEVNLTFLTNRGLVFEIDHEQPIEIQLLKKIANQKQLSICHKQMESYHKEFEVNEQGILVLIESLLDGKTYKHNSSLISHEYRIKQKGLSI</sequence>
<evidence type="ECO:0000256" key="1">
    <source>
        <dbReference type="ARBA" id="ARBA00006962"/>
    </source>
</evidence>
<keyword evidence="2" id="KW-0328">Glycosyltransferase</keyword>
<comment type="caution">
    <text evidence="5">The sequence shown here is derived from an EMBL/GenBank/DDBJ whole genome shotgun (WGS) entry which is preliminary data.</text>
</comment>
<dbReference type="RefSeq" id="WP_126863410.1">
    <property type="nucleotide sequence ID" value="NZ_JAUSTX010000004.1"/>
</dbReference>
<evidence type="ECO:0000313" key="6">
    <source>
        <dbReference type="Proteomes" id="UP000267430"/>
    </source>
</evidence>
<proteinExistence type="inferred from homology"/>
<dbReference type="InterPro" id="IPR050519">
    <property type="entry name" value="Glycosyltransf_28_UgtP"/>
</dbReference>
<dbReference type="PANTHER" id="PTHR43025:SF3">
    <property type="entry name" value="MONOGALACTOSYLDIACYLGLYCEROL SYNTHASE 1, CHLOROPLASTIC"/>
    <property type="match status" value="1"/>
</dbReference>
<organism evidence="5 6">
    <name type="scientific">Peribacillus cavernae</name>
    <dbReference type="NCBI Taxonomy" id="1674310"/>
    <lineage>
        <taxon>Bacteria</taxon>
        <taxon>Bacillati</taxon>
        <taxon>Bacillota</taxon>
        <taxon>Bacilli</taxon>
        <taxon>Bacillales</taxon>
        <taxon>Bacillaceae</taxon>
        <taxon>Peribacillus</taxon>
    </lineage>
</organism>
<dbReference type="AlphaFoldDB" id="A0A3S0VRU2"/>
<dbReference type="Proteomes" id="UP000267430">
    <property type="component" value="Unassembled WGS sequence"/>
</dbReference>
<dbReference type="Gene3D" id="3.40.50.2000">
    <property type="entry name" value="Glycogen Phosphorylase B"/>
    <property type="match status" value="1"/>
</dbReference>
<dbReference type="PANTHER" id="PTHR43025">
    <property type="entry name" value="MONOGALACTOSYLDIACYLGLYCEROL SYNTHASE"/>
    <property type="match status" value="1"/>
</dbReference>
<feature type="domain" description="Diacylglycerol glucosyltransferase N-terminal" evidence="4">
    <location>
        <begin position="16"/>
        <end position="183"/>
    </location>
</feature>
<keyword evidence="3" id="KW-0808">Transferase</keyword>
<protein>
    <submittedName>
        <fullName evidence="5">Galactosyldiacylglycerol synthase</fullName>
    </submittedName>
</protein>
<gene>
    <name evidence="5" type="ORF">ELQ35_03285</name>
</gene>
<evidence type="ECO:0000313" key="5">
    <source>
        <dbReference type="EMBL" id="RUQ31387.1"/>
    </source>
</evidence>